<evidence type="ECO:0000313" key="1">
    <source>
        <dbReference type="EMBL" id="KAI9635450.1"/>
    </source>
</evidence>
<accession>A0AA38H801</accession>
<sequence>MYKTVTTDDFPSLIRNANPSSVHSPLQHTKHLFIEYGEKDKEPEYTELCRSGSTLWTACGSANTPKGKKALLMANCAAEVKGLLEDFSQLDRLGMGKVLPNLETVAVASIFGAQDGTWDQYQSHLRADAPHSAELADCASHFQNILAGSTVTHLCVRDILGPLSPPSSDLNPIDRTGFTTTIHFPANAPPLPLPLGGPVKFMSDLGRDEDFPATMANMRSTVERALQARKSRAGGELGSAAIDLEIFCSAPRWKPSGLDPAYAMPLLICMRAGLQPTGMPFEFAAQDYHLSAEQQRIVAEGLGGRLLRSCEHNRDQIMWRPIDDAPMCEACGLIPACVGERERDDEVRGWWTWARNIGRRWGNRSGVGGRDGR</sequence>
<reference evidence="1" key="1">
    <citation type="journal article" date="2022" name="G3 (Bethesda)">
        <title>High quality genome of the basidiomycete yeast Dioszegia hungarica PDD-24b-2 isolated from cloud water.</title>
        <authorList>
            <person name="Jarrige D."/>
            <person name="Haridas S."/>
            <person name="Bleykasten-Grosshans C."/>
            <person name="Joly M."/>
            <person name="Nadalig T."/>
            <person name="Sancelme M."/>
            <person name="Vuilleumier S."/>
            <person name="Grigoriev I.V."/>
            <person name="Amato P."/>
            <person name="Bringel F."/>
        </authorList>
    </citation>
    <scope>NUCLEOTIDE SEQUENCE</scope>
    <source>
        <strain evidence="1">PDD-24b-2</strain>
    </source>
</reference>
<protein>
    <submittedName>
        <fullName evidence="1">Uncharacterized protein</fullName>
    </submittedName>
</protein>
<dbReference type="Proteomes" id="UP001164286">
    <property type="component" value="Unassembled WGS sequence"/>
</dbReference>
<evidence type="ECO:0000313" key="2">
    <source>
        <dbReference type="Proteomes" id="UP001164286"/>
    </source>
</evidence>
<organism evidence="1 2">
    <name type="scientific">Dioszegia hungarica</name>
    <dbReference type="NCBI Taxonomy" id="4972"/>
    <lineage>
        <taxon>Eukaryota</taxon>
        <taxon>Fungi</taxon>
        <taxon>Dikarya</taxon>
        <taxon>Basidiomycota</taxon>
        <taxon>Agaricomycotina</taxon>
        <taxon>Tremellomycetes</taxon>
        <taxon>Tremellales</taxon>
        <taxon>Bulleribasidiaceae</taxon>
        <taxon>Dioszegia</taxon>
    </lineage>
</organism>
<dbReference type="GeneID" id="77731999"/>
<dbReference type="AlphaFoldDB" id="A0AA38H801"/>
<dbReference type="RefSeq" id="XP_052945227.1">
    <property type="nucleotide sequence ID" value="XM_053092794.1"/>
</dbReference>
<proteinExistence type="predicted"/>
<gene>
    <name evidence="1" type="ORF">MKK02DRAFT_44140</name>
</gene>
<name>A0AA38H801_9TREE</name>
<comment type="caution">
    <text evidence="1">The sequence shown here is derived from an EMBL/GenBank/DDBJ whole genome shotgun (WGS) entry which is preliminary data.</text>
</comment>
<dbReference type="EMBL" id="JAKWFO010000005">
    <property type="protein sequence ID" value="KAI9635450.1"/>
    <property type="molecule type" value="Genomic_DNA"/>
</dbReference>
<keyword evidence="2" id="KW-1185">Reference proteome</keyword>